<name>A0ABT8Q0L0_9ENTR</name>
<protein>
    <submittedName>
        <fullName evidence="1">Uncharacterized protein</fullName>
    </submittedName>
</protein>
<sequence>MNIKCLLRVILIVTYAFYSISSFSKNESEVVILKMPQDLQDFFETADACEGWVGDFNINMEKITYEIVEDAIKRNCSDIESNLSSMKNKYKNNKDYSARLSVYDDTIIIYSNYISKYGNNEGK</sequence>
<evidence type="ECO:0000313" key="1">
    <source>
        <dbReference type="EMBL" id="MDN8602161.1"/>
    </source>
</evidence>
<dbReference type="EMBL" id="JAUJYW010000015">
    <property type="protein sequence ID" value="MDN8602161.1"/>
    <property type="molecule type" value="Genomic_DNA"/>
</dbReference>
<organism evidence="1 2">
    <name type="scientific">Citrobacter enshiensis</name>
    <dbReference type="NCBI Taxonomy" id="2971264"/>
    <lineage>
        <taxon>Bacteria</taxon>
        <taxon>Pseudomonadati</taxon>
        <taxon>Pseudomonadota</taxon>
        <taxon>Gammaproteobacteria</taxon>
        <taxon>Enterobacterales</taxon>
        <taxon>Enterobacteriaceae</taxon>
        <taxon>Citrobacter</taxon>
    </lineage>
</organism>
<comment type="caution">
    <text evidence="1">The sequence shown here is derived from an EMBL/GenBank/DDBJ whole genome shotgun (WGS) entry which is preliminary data.</text>
</comment>
<reference evidence="1 2" key="1">
    <citation type="submission" date="2023-07" db="EMBL/GenBank/DDBJ databases">
        <title>Citrobacter selenititolerans sp. nov., isolated from seleniferous soil.</title>
        <authorList>
            <person name="Zhang S."/>
            <person name="Li K."/>
            <person name="Peng J."/>
            <person name="Wang H."/>
            <person name="Sun J."/>
            <person name="Guo Y."/>
        </authorList>
    </citation>
    <scope>NUCLEOTIDE SEQUENCE [LARGE SCALE GENOMIC DNA]</scope>
    <source>
        <strain evidence="1 2">S2-9</strain>
    </source>
</reference>
<dbReference type="Proteomes" id="UP001174867">
    <property type="component" value="Unassembled WGS sequence"/>
</dbReference>
<gene>
    <name evidence="1" type="ORF">Q0A17_22565</name>
</gene>
<keyword evidence="2" id="KW-1185">Reference proteome</keyword>
<accession>A0ABT8Q0L0</accession>
<proteinExistence type="predicted"/>
<evidence type="ECO:0000313" key="2">
    <source>
        <dbReference type="Proteomes" id="UP001174867"/>
    </source>
</evidence>
<dbReference type="RefSeq" id="WP_301702815.1">
    <property type="nucleotide sequence ID" value="NZ_JAUJYW010000015.1"/>
</dbReference>